<sequence length="150" mass="16813">MAEKENKISRLVKIAKSLVGKPYKYGANTDEAPDFFDCSLFTQYVFKQVDVDIPRSTILQADEGAEVDLENIQPGDLIFLHGERGFYNKKFPAGVGHVVLYAGDGKAIHAASERIQENPEVAERGEVEEKDLNYVIKKYGPLIVVKRIIK</sequence>
<evidence type="ECO:0000256" key="3">
    <source>
        <dbReference type="ARBA" id="ARBA00022801"/>
    </source>
</evidence>
<dbReference type="PANTHER" id="PTHR47053">
    <property type="entry name" value="MUREIN DD-ENDOPEPTIDASE MEPH-RELATED"/>
    <property type="match status" value="1"/>
</dbReference>
<evidence type="ECO:0000256" key="2">
    <source>
        <dbReference type="ARBA" id="ARBA00022670"/>
    </source>
</evidence>
<evidence type="ECO:0000256" key="4">
    <source>
        <dbReference type="ARBA" id="ARBA00022807"/>
    </source>
</evidence>
<dbReference type="GO" id="GO:0006508">
    <property type="term" value="P:proteolysis"/>
    <property type="evidence" value="ECO:0007669"/>
    <property type="project" value="UniProtKB-KW"/>
</dbReference>
<proteinExistence type="inferred from homology"/>
<dbReference type="PANTHER" id="PTHR47053:SF1">
    <property type="entry name" value="MUREIN DD-ENDOPEPTIDASE MEPH-RELATED"/>
    <property type="match status" value="1"/>
</dbReference>
<dbReference type="InterPro" id="IPR038765">
    <property type="entry name" value="Papain-like_cys_pep_sf"/>
</dbReference>
<dbReference type="Gene3D" id="3.90.1720.10">
    <property type="entry name" value="endopeptidase domain like (from Nostoc punctiforme)"/>
    <property type="match status" value="1"/>
</dbReference>
<evidence type="ECO:0000313" key="6">
    <source>
        <dbReference type="EMBL" id="OGF87104.1"/>
    </source>
</evidence>
<evidence type="ECO:0000259" key="5">
    <source>
        <dbReference type="PROSITE" id="PS51935"/>
    </source>
</evidence>
<evidence type="ECO:0000313" key="7">
    <source>
        <dbReference type="Proteomes" id="UP000177346"/>
    </source>
</evidence>
<accession>A0A1F5XGP3</accession>
<evidence type="ECO:0000256" key="1">
    <source>
        <dbReference type="ARBA" id="ARBA00007074"/>
    </source>
</evidence>
<feature type="domain" description="NlpC/P60" evidence="5">
    <location>
        <begin position="5"/>
        <end position="146"/>
    </location>
</feature>
<name>A0A1F5XGP3_9BACT</name>
<dbReference type="InterPro" id="IPR051202">
    <property type="entry name" value="Peptidase_C40"/>
</dbReference>
<dbReference type="EMBL" id="MFIF01000009">
    <property type="protein sequence ID" value="OGF87104.1"/>
    <property type="molecule type" value="Genomic_DNA"/>
</dbReference>
<dbReference type="SUPFAM" id="SSF54001">
    <property type="entry name" value="Cysteine proteinases"/>
    <property type="match status" value="1"/>
</dbReference>
<dbReference type="InterPro" id="IPR000064">
    <property type="entry name" value="NLP_P60_dom"/>
</dbReference>
<dbReference type="Pfam" id="PF00877">
    <property type="entry name" value="NLPC_P60"/>
    <property type="match status" value="1"/>
</dbReference>
<keyword evidence="3" id="KW-0378">Hydrolase</keyword>
<organism evidence="6 7">
    <name type="scientific">Candidatus Giovannonibacteria bacterium RIFCSPLOWO2_01_FULL_46_32</name>
    <dbReference type="NCBI Taxonomy" id="1798353"/>
    <lineage>
        <taxon>Bacteria</taxon>
        <taxon>Candidatus Giovannoniibacteriota</taxon>
    </lineage>
</organism>
<dbReference type="AlphaFoldDB" id="A0A1F5XGP3"/>
<keyword evidence="2" id="KW-0645">Protease</keyword>
<dbReference type="PROSITE" id="PS51935">
    <property type="entry name" value="NLPC_P60"/>
    <property type="match status" value="1"/>
</dbReference>
<comment type="caution">
    <text evidence="6">The sequence shown here is derived from an EMBL/GenBank/DDBJ whole genome shotgun (WGS) entry which is preliminary data.</text>
</comment>
<protein>
    <recommendedName>
        <fullName evidence="5">NlpC/P60 domain-containing protein</fullName>
    </recommendedName>
</protein>
<reference evidence="6 7" key="1">
    <citation type="journal article" date="2016" name="Nat. Commun.">
        <title>Thousands of microbial genomes shed light on interconnected biogeochemical processes in an aquifer system.</title>
        <authorList>
            <person name="Anantharaman K."/>
            <person name="Brown C.T."/>
            <person name="Hug L.A."/>
            <person name="Sharon I."/>
            <person name="Castelle C.J."/>
            <person name="Probst A.J."/>
            <person name="Thomas B.C."/>
            <person name="Singh A."/>
            <person name="Wilkins M.J."/>
            <person name="Karaoz U."/>
            <person name="Brodie E.L."/>
            <person name="Williams K.H."/>
            <person name="Hubbard S.S."/>
            <person name="Banfield J.F."/>
        </authorList>
    </citation>
    <scope>NUCLEOTIDE SEQUENCE [LARGE SCALE GENOMIC DNA]</scope>
</reference>
<keyword evidence="4" id="KW-0788">Thiol protease</keyword>
<dbReference type="Proteomes" id="UP000177346">
    <property type="component" value="Unassembled WGS sequence"/>
</dbReference>
<comment type="similarity">
    <text evidence="1">Belongs to the peptidase C40 family.</text>
</comment>
<dbReference type="GO" id="GO:0008234">
    <property type="term" value="F:cysteine-type peptidase activity"/>
    <property type="evidence" value="ECO:0007669"/>
    <property type="project" value="UniProtKB-KW"/>
</dbReference>
<gene>
    <name evidence="6" type="ORF">A3B19_01585</name>
</gene>